<evidence type="ECO:0000256" key="2">
    <source>
        <dbReference type="SAM" id="SignalP"/>
    </source>
</evidence>
<dbReference type="Pfam" id="PF03480">
    <property type="entry name" value="DctP"/>
    <property type="match status" value="1"/>
</dbReference>
<dbReference type="PANTHER" id="PTHR33376">
    <property type="match status" value="1"/>
</dbReference>
<sequence>MTPPKTRRRTGFVGLAAALSLVLTACGDDGGGSGGAEYSWRLAEVHPENYPTTVGDQKFAELVAEKSDGRITIDVYPGAQLGEESDAIEQVQLGSIELTRVSSAPMTEFASGMGLFGLPYIWDDADHMWRFLKDEDGGEKLLDGLSDAGFHGVTYMDPGARSFYTTDKAVRSPDDLKGLKIRVQESQVIIDFIEALGASPTPMDYGEVYSSLQSGLIDGAENNAPSYYSASHFEVAKNFTLDEHMRVAELLVMNRDIWDSLSADDQAIIEDAATEAAEFQRTTWDAQVDKDMAALKKEGVTITEIDDLEPWRAAARPVIDKYGDEFADYLAKIDELRE</sequence>
<evidence type="ECO:0000256" key="1">
    <source>
        <dbReference type="ARBA" id="ARBA00022729"/>
    </source>
</evidence>
<dbReference type="AlphaFoldDB" id="A0A7Z0WI45"/>
<comment type="caution">
    <text evidence="3">The sequence shown here is derived from an EMBL/GenBank/DDBJ whole genome shotgun (WGS) entry which is preliminary data.</text>
</comment>
<dbReference type="Proteomes" id="UP000185696">
    <property type="component" value="Unassembled WGS sequence"/>
</dbReference>
<dbReference type="InterPro" id="IPR038404">
    <property type="entry name" value="TRAP_DctP_sf"/>
</dbReference>
<dbReference type="NCBIfam" id="NF037995">
    <property type="entry name" value="TRAP_S1"/>
    <property type="match status" value="1"/>
</dbReference>
<dbReference type="PROSITE" id="PS51257">
    <property type="entry name" value="PROKAR_LIPOPROTEIN"/>
    <property type="match status" value="1"/>
</dbReference>
<gene>
    <name evidence="3" type="ORF">BLA60_29520</name>
</gene>
<feature type="signal peptide" evidence="2">
    <location>
        <begin position="1"/>
        <end position="27"/>
    </location>
</feature>
<proteinExistence type="predicted"/>
<dbReference type="PIRSF" id="PIRSF006470">
    <property type="entry name" value="DctB"/>
    <property type="match status" value="1"/>
</dbReference>
<dbReference type="GO" id="GO:0030288">
    <property type="term" value="C:outer membrane-bounded periplasmic space"/>
    <property type="evidence" value="ECO:0007669"/>
    <property type="project" value="InterPro"/>
</dbReference>
<dbReference type="EMBL" id="MSIF01000018">
    <property type="protein sequence ID" value="OLF06997.1"/>
    <property type="molecule type" value="Genomic_DNA"/>
</dbReference>
<dbReference type="GO" id="GO:0030246">
    <property type="term" value="F:carbohydrate binding"/>
    <property type="evidence" value="ECO:0007669"/>
    <property type="project" value="TreeGrafter"/>
</dbReference>
<dbReference type="PANTHER" id="PTHR33376:SF2">
    <property type="entry name" value="DICARBOXYLATE-BINDING PERIPLASMIC PROTEIN"/>
    <property type="match status" value="1"/>
</dbReference>
<dbReference type="GO" id="GO:0055085">
    <property type="term" value="P:transmembrane transport"/>
    <property type="evidence" value="ECO:0007669"/>
    <property type="project" value="InterPro"/>
</dbReference>
<dbReference type="NCBIfam" id="TIGR00787">
    <property type="entry name" value="dctP"/>
    <property type="match status" value="1"/>
</dbReference>
<keyword evidence="1 2" id="KW-0732">Signal</keyword>
<dbReference type="Gene3D" id="3.40.190.170">
    <property type="entry name" value="Bacterial extracellular solute-binding protein, family 7"/>
    <property type="match status" value="1"/>
</dbReference>
<dbReference type="InterPro" id="IPR018389">
    <property type="entry name" value="DctP_fam"/>
</dbReference>
<name>A0A7Z0WI45_9PSEU</name>
<evidence type="ECO:0000313" key="3">
    <source>
        <dbReference type="EMBL" id="OLF06997.1"/>
    </source>
</evidence>
<accession>A0A7Z0WI45</accession>
<organism evidence="3 4">
    <name type="scientific">Actinophytocola xinjiangensis</name>
    <dbReference type="NCBI Taxonomy" id="485602"/>
    <lineage>
        <taxon>Bacteria</taxon>
        <taxon>Bacillati</taxon>
        <taxon>Actinomycetota</taxon>
        <taxon>Actinomycetes</taxon>
        <taxon>Pseudonocardiales</taxon>
        <taxon>Pseudonocardiaceae</taxon>
    </lineage>
</organism>
<dbReference type="SUPFAM" id="SSF53850">
    <property type="entry name" value="Periplasmic binding protein-like II"/>
    <property type="match status" value="1"/>
</dbReference>
<keyword evidence="4" id="KW-1185">Reference proteome</keyword>
<dbReference type="InterPro" id="IPR004682">
    <property type="entry name" value="TRAP_DctP"/>
</dbReference>
<dbReference type="CDD" id="cd13671">
    <property type="entry name" value="PBP2_TRAP_SBP_like_3"/>
    <property type="match status" value="1"/>
</dbReference>
<evidence type="ECO:0000313" key="4">
    <source>
        <dbReference type="Proteomes" id="UP000185696"/>
    </source>
</evidence>
<feature type="chain" id="PRO_5030990450" evidence="2">
    <location>
        <begin position="28"/>
        <end position="338"/>
    </location>
</feature>
<reference evidence="3 4" key="1">
    <citation type="submission" date="2016-12" db="EMBL/GenBank/DDBJ databases">
        <title>The draft genome sequence of Actinophytocola xinjiangensis.</title>
        <authorList>
            <person name="Wang W."/>
            <person name="Yuan L."/>
        </authorList>
    </citation>
    <scope>NUCLEOTIDE SEQUENCE [LARGE SCALE GENOMIC DNA]</scope>
    <source>
        <strain evidence="3 4">CGMCC 4.4663</strain>
    </source>
</reference>
<protein>
    <submittedName>
        <fullName evidence="3">C4-dicarboxylate ABC transporter</fullName>
    </submittedName>
</protein>